<dbReference type="RefSeq" id="WP_267093239.1">
    <property type="nucleotide sequence ID" value="NZ_CP099534.1"/>
</dbReference>
<dbReference type="PANTHER" id="PTHR40266">
    <property type="entry name" value="TOXIN HIGB-1"/>
    <property type="match status" value="1"/>
</dbReference>
<evidence type="ECO:0000313" key="2">
    <source>
        <dbReference type="Proteomes" id="UP001164392"/>
    </source>
</evidence>
<reference evidence="1" key="1">
    <citation type="submission" date="2022-06" db="EMBL/GenBank/DDBJ databases">
        <title>Dynamics of rice microbiomes reveals core vertical transmitted seed endophytes.</title>
        <authorList>
            <person name="Liao K."/>
            <person name="Zhang X."/>
        </authorList>
    </citation>
    <scope>NUCLEOTIDE SEQUENCE</scope>
    <source>
        <strain evidence="1">JR3-14</strain>
    </source>
</reference>
<proteinExistence type="predicted"/>
<dbReference type="Proteomes" id="UP001164392">
    <property type="component" value="Chromosome"/>
</dbReference>
<dbReference type="EMBL" id="CP099534">
    <property type="protein sequence ID" value="UYK89011.1"/>
    <property type="molecule type" value="Genomic_DNA"/>
</dbReference>
<sequence>MIRSFIDKEAEKIWRGERSRRLPADIQPVARRKLRMLNAAAGLEDLRVPPANRLEALKGDRRGQHSIRINDQWRICFRWHEGDVAEVAIVDYH</sequence>
<dbReference type="InterPro" id="IPR007711">
    <property type="entry name" value="HigB-1"/>
</dbReference>
<dbReference type="Gene3D" id="3.30.2310.20">
    <property type="entry name" value="RelE-like"/>
    <property type="match status" value="1"/>
</dbReference>
<dbReference type="InterPro" id="IPR035093">
    <property type="entry name" value="RelE/ParE_toxin_dom_sf"/>
</dbReference>
<dbReference type="AlphaFoldDB" id="A0AA46SUW5"/>
<organism evidence="1 2">
    <name type="scientific">Xanthomonas sacchari</name>
    <dbReference type="NCBI Taxonomy" id="56458"/>
    <lineage>
        <taxon>Bacteria</taxon>
        <taxon>Pseudomonadati</taxon>
        <taxon>Pseudomonadota</taxon>
        <taxon>Gammaproteobacteria</taxon>
        <taxon>Lysobacterales</taxon>
        <taxon>Lysobacteraceae</taxon>
        <taxon>Xanthomonas</taxon>
    </lineage>
</organism>
<dbReference type="Pfam" id="PF05015">
    <property type="entry name" value="HigB-like_toxin"/>
    <property type="match status" value="1"/>
</dbReference>
<name>A0AA46SUW5_9XANT</name>
<protein>
    <submittedName>
        <fullName evidence="1">Type II toxin-antitoxin system RelE/ParE family toxin</fullName>
    </submittedName>
</protein>
<evidence type="ECO:0000313" key="1">
    <source>
        <dbReference type="EMBL" id="UYK89011.1"/>
    </source>
</evidence>
<accession>A0AA46SUW5</accession>
<gene>
    <name evidence="1" type="ORF">NG824_00645</name>
</gene>
<dbReference type="SUPFAM" id="SSF143011">
    <property type="entry name" value="RelE-like"/>
    <property type="match status" value="1"/>
</dbReference>
<dbReference type="PANTHER" id="PTHR40266:SF2">
    <property type="entry name" value="TOXIN HIGB-1"/>
    <property type="match status" value="1"/>
</dbReference>